<dbReference type="Pfam" id="PF00534">
    <property type="entry name" value="Glycos_transf_1"/>
    <property type="match status" value="1"/>
</dbReference>
<dbReference type="Gene3D" id="3.40.50.2000">
    <property type="entry name" value="Glycogen Phosphorylase B"/>
    <property type="match status" value="2"/>
</dbReference>
<name>A0A382I4T0_9ZZZZ</name>
<dbReference type="GO" id="GO:0016757">
    <property type="term" value="F:glycosyltransferase activity"/>
    <property type="evidence" value="ECO:0007669"/>
    <property type="project" value="InterPro"/>
</dbReference>
<evidence type="ECO:0000313" key="3">
    <source>
        <dbReference type="EMBL" id="SVB94704.1"/>
    </source>
</evidence>
<reference evidence="3" key="1">
    <citation type="submission" date="2018-05" db="EMBL/GenBank/DDBJ databases">
        <authorList>
            <person name="Lanie J.A."/>
            <person name="Ng W.-L."/>
            <person name="Kazmierczak K.M."/>
            <person name="Andrzejewski T.M."/>
            <person name="Davidsen T.M."/>
            <person name="Wayne K.J."/>
            <person name="Tettelin H."/>
            <person name="Glass J.I."/>
            <person name="Rusch D."/>
            <person name="Podicherti R."/>
            <person name="Tsui H.-C.T."/>
            <person name="Winkler M.E."/>
        </authorList>
    </citation>
    <scope>NUCLEOTIDE SEQUENCE</scope>
</reference>
<dbReference type="AlphaFoldDB" id="A0A382I4T0"/>
<feature type="domain" description="Glycosyltransferase subfamily 4-like N-terminal" evidence="2">
    <location>
        <begin position="38"/>
        <end position="216"/>
    </location>
</feature>
<gene>
    <name evidence="3" type="ORF">METZ01_LOCUS247558</name>
</gene>
<evidence type="ECO:0000259" key="2">
    <source>
        <dbReference type="Pfam" id="PF13439"/>
    </source>
</evidence>
<dbReference type="SUPFAM" id="SSF53756">
    <property type="entry name" value="UDP-Glycosyltransferase/glycogen phosphorylase"/>
    <property type="match status" value="1"/>
</dbReference>
<dbReference type="InterPro" id="IPR050194">
    <property type="entry name" value="Glycosyltransferase_grp1"/>
</dbReference>
<accession>A0A382I4T0</accession>
<organism evidence="3">
    <name type="scientific">marine metagenome</name>
    <dbReference type="NCBI Taxonomy" id="408172"/>
    <lineage>
        <taxon>unclassified sequences</taxon>
        <taxon>metagenomes</taxon>
        <taxon>ecological metagenomes</taxon>
    </lineage>
</organism>
<dbReference type="InterPro" id="IPR001296">
    <property type="entry name" value="Glyco_trans_1"/>
</dbReference>
<dbReference type="PANTHER" id="PTHR45947:SF3">
    <property type="entry name" value="SULFOQUINOVOSYL TRANSFERASE SQD2"/>
    <property type="match status" value="1"/>
</dbReference>
<dbReference type="CDD" id="cd03801">
    <property type="entry name" value="GT4_PimA-like"/>
    <property type="match status" value="1"/>
</dbReference>
<evidence type="ECO:0008006" key="4">
    <source>
        <dbReference type="Google" id="ProtNLM"/>
    </source>
</evidence>
<dbReference type="PANTHER" id="PTHR45947">
    <property type="entry name" value="SULFOQUINOVOSYL TRANSFERASE SQD2"/>
    <property type="match status" value="1"/>
</dbReference>
<dbReference type="InterPro" id="IPR028098">
    <property type="entry name" value="Glyco_trans_4-like_N"/>
</dbReference>
<dbReference type="Pfam" id="PF13439">
    <property type="entry name" value="Glyco_transf_4"/>
    <property type="match status" value="1"/>
</dbReference>
<dbReference type="EMBL" id="UINC01065247">
    <property type="protein sequence ID" value="SVB94704.1"/>
    <property type="molecule type" value="Genomic_DNA"/>
</dbReference>
<sequence>MDWIDLLSSNIYYVSRMNFSKEKPAILSLQYYSYPDAMGGAWNLTHEINKRLVERGHRVVIITCKPDDKYPDQEEINGVEFDRVSFAVSKDPIRLWHAIRRKVKHHLREEESWVAHVHHPLVGAFALTTKCYRQIPKIYHFHSSWYDEEKINLTETDQGKINLYFRLKIIRWLEWVCYRYSKSILFLSEYTRKRFLDYFPFKKPRMRIIPGGADTTKFYPSENSNELNAIRNRLGIPAGHKFLLTVRRLEARMGLDNLITAIAEIVNRSPELKFKLVIAGKGSLNDKLKSQATLSGLDDHIRFCGFVPDNLLPGYYAAADIFIMPTTFIEGFG</sequence>
<proteinExistence type="predicted"/>
<feature type="domain" description="Glycosyl transferase family 1" evidence="1">
    <location>
        <begin position="229"/>
        <end position="333"/>
    </location>
</feature>
<evidence type="ECO:0000259" key="1">
    <source>
        <dbReference type="Pfam" id="PF00534"/>
    </source>
</evidence>
<protein>
    <recommendedName>
        <fullName evidence="4">Glycosyltransferase subfamily 4-like N-terminal domain-containing protein</fullName>
    </recommendedName>
</protein>
<feature type="non-terminal residue" evidence="3">
    <location>
        <position position="333"/>
    </location>
</feature>